<dbReference type="EMBL" id="JALJOQ010000010">
    <property type="protein sequence ID" value="KAK9811936.1"/>
    <property type="molecule type" value="Genomic_DNA"/>
</dbReference>
<feature type="region of interest" description="Disordered" evidence="1">
    <location>
        <begin position="247"/>
        <end position="267"/>
    </location>
</feature>
<dbReference type="AlphaFoldDB" id="A0AAW1PU41"/>
<evidence type="ECO:0000313" key="2">
    <source>
        <dbReference type="EMBL" id="KAK9811936.1"/>
    </source>
</evidence>
<feature type="compositionally biased region" description="Polar residues" evidence="1">
    <location>
        <begin position="254"/>
        <end position="267"/>
    </location>
</feature>
<proteinExistence type="predicted"/>
<organism evidence="2 3">
    <name type="scientific">Symbiochloris irregularis</name>
    <dbReference type="NCBI Taxonomy" id="706552"/>
    <lineage>
        <taxon>Eukaryota</taxon>
        <taxon>Viridiplantae</taxon>
        <taxon>Chlorophyta</taxon>
        <taxon>core chlorophytes</taxon>
        <taxon>Trebouxiophyceae</taxon>
        <taxon>Trebouxiales</taxon>
        <taxon>Trebouxiaceae</taxon>
        <taxon>Symbiochloris</taxon>
    </lineage>
</organism>
<name>A0AAW1PU41_9CHLO</name>
<keyword evidence="3" id="KW-1185">Reference proteome</keyword>
<protein>
    <submittedName>
        <fullName evidence="2">Uncharacterized protein</fullName>
    </submittedName>
</protein>
<dbReference type="Proteomes" id="UP001465755">
    <property type="component" value="Unassembled WGS sequence"/>
</dbReference>
<reference evidence="2 3" key="1">
    <citation type="journal article" date="2024" name="Nat. Commun.">
        <title>Phylogenomics reveals the evolutionary origins of lichenization in chlorophyte algae.</title>
        <authorList>
            <person name="Puginier C."/>
            <person name="Libourel C."/>
            <person name="Otte J."/>
            <person name="Skaloud P."/>
            <person name="Haon M."/>
            <person name="Grisel S."/>
            <person name="Petersen M."/>
            <person name="Berrin J.G."/>
            <person name="Delaux P.M."/>
            <person name="Dal Grande F."/>
            <person name="Keller J."/>
        </authorList>
    </citation>
    <scope>NUCLEOTIDE SEQUENCE [LARGE SCALE GENOMIC DNA]</scope>
    <source>
        <strain evidence="2 3">SAG 2036</strain>
    </source>
</reference>
<accession>A0AAW1PU41</accession>
<evidence type="ECO:0000256" key="1">
    <source>
        <dbReference type="SAM" id="MobiDB-lite"/>
    </source>
</evidence>
<sequence>MVNSSDSYSNRTHALMQQRQSMLRLFPLRTCNRPPWHSHSIQWCLRTTCALSRVAASSICGNFSPCRCHEVADLDLDSLGLFPGQGPGYFSSGVMHSNAPSHTVLRATGGPSKGPPSKCLKIWLICVGSPPSRSVCCLIGALPDTTDWASARMPVIQMLHDQSLAKDQLPSTLPAGVMDRISAQRGVAQLSAAQQSTLQKVLQQVLCGLSLPEEQLASAGVAEEMSYLLINMLWDLEQQLAEEEGGCAGVPRRSGQTGTVPADSTTKGVVHVKSLPGKLTLQGQSAPEGTRTSTD</sequence>
<gene>
    <name evidence="2" type="ORF">WJX73_000927</name>
</gene>
<comment type="caution">
    <text evidence="2">The sequence shown here is derived from an EMBL/GenBank/DDBJ whole genome shotgun (WGS) entry which is preliminary data.</text>
</comment>
<evidence type="ECO:0000313" key="3">
    <source>
        <dbReference type="Proteomes" id="UP001465755"/>
    </source>
</evidence>